<gene>
    <name evidence="4" type="ORF">D4764_0178810</name>
</gene>
<feature type="domain" description="CCHC-type" evidence="3">
    <location>
        <begin position="155"/>
        <end position="171"/>
    </location>
</feature>
<evidence type="ECO:0000256" key="1">
    <source>
        <dbReference type="PROSITE-ProRule" id="PRU00047"/>
    </source>
</evidence>
<keyword evidence="1" id="KW-0863">Zinc-finger</keyword>
<dbReference type="InterPro" id="IPR036875">
    <property type="entry name" value="Znf_CCHC_sf"/>
</dbReference>
<keyword evidence="1" id="KW-0862">Zinc</keyword>
<dbReference type="AlphaFoldDB" id="A0A5C6MJ71"/>
<organism evidence="4 5">
    <name type="scientific">Takifugu flavidus</name>
    <name type="common">sansaifugu</name>
    <dbReference type="NCBI Taxonomy" id="433684"/>
    <lineage>
        <taxon>Eukaryota</taxon>
        <taxon>Metazoa</taxon>
        <taxon>Chordata</taxon>
        <taxon>Craniata</taxon>
        <taxon>Vertebrata</taxon>
        <taxon>Euteleostomi</taxon>
        <taxon>Actinopterygii</taxon>
        <taxon>Neopterygii</taxon>
        <taxon>Teleostei</taxon>
        <taxon>Neoteleostei</taxon>
        <taxon>Acanthomorphata</taxon>
        <taxon>Eupercaria</taxon>
        <taxon>Tetraodontiformes</taxon>
        <taxon>Tetradontoidea</taxon>
        <taxon>Tetraodontidae</taxon>
        <taxon>Takifugu</taxon>
    </lineage>
</organism>
<dbReference type="InterPro" id="IPR001878">
    <property type="entry name" value="Znf_CCHC"/>
</dbReference>
<evidence type="ECO:0000313" key="4">
    <source>
        <dbReference type="EMBL" id="TWW53390.1"/>
    </source>
</evidence>
<comment type="caution">
    <text evidence="4">The sequence shown here is derived from an EMBL/GenBank/DDBJ whole genome shotgun (WGS) entry which is preliminary data.</text>
</comment>
<keyword evidence="5" id="KW-1185">Reference proteome</keyword>
<name>A0A5C6MJ71_9TELE</name>
<feature type="compositionally biased region" description="Low complexity" evidence="2">
    <location>
        <begin position="175"/>
        <end position="191"/>
    </location>
</feature>
<feature type="region of interest" description="Disordered" evidence="2">
    <location>
        <begin position="174"/>
        <end position="297"/>
    </location>
</feature>
<keyword evidence="1" id="KW-0479">Metal-binding</keyword>
<dbReference type="EMBL" id="RHFK02000696">
    <property type="protein sequence ID" value="TWW53390.1"/>
    <property type="molecule type" value="Genomic_DNA"/>
</dbReference>
<sequence length="297" mass="31319">GGQSLYTVEEVALAVGEVIGHGSVKSAARMNGAVVLFVEKVEQVNRLVEAGISVGGRFETVLPLSQPATKVTLSNVPPFITDEFLCRELSRHGKIVSPMRKVMSGCKSPLLKHVVSHQRQVYMILNNRDEDLNVCFKVRVDDFDYILFASSAHMKCFGCGEAGHLIKMCPNAAKSAASGSGERPGAAAAEPRTAEPRTAEPGAVSERPVAGAEGPEDDGAMTPVGCDGNTGEVGEEEELGCSGAAEAVELMEQEAVGSPAPSRLRSSNRPGPVKAKKSRQTEEPGQSGGQVLFCKND</sequence>
<dbReference type="GO" id="GO:0003676">
    <property type="term" value="F:nucleic acid binding"/>
    <property type="evidence" value="ECO:0007669"/>
    <property type="project" value="InterPro"/>
</dbReference>
<evidence type="ECO:0000256" key="2">
    <source>
        <dbReference type="SAM" id="MobiDB-lite"/>
    </source>
</evidence>
<dbReference type="SMART" id="SM00343">
    <property type="entry name" value="ZnF_C2HC"/>
    <property type="match status" value="1"/>
</dbReference>
<evidence type="ECO:0000313" key="5">
    <source>
        <dbReference type="Proteomes" id="UP000324091"/>
    </source>
</evidence>
<proteinExistence type="predicted"/>
<dbReference type="GO" id="GO:0008270">
    <property type="term" value="F:zinc ion binding"/>
    <property type="evidence" value="ECO:0007669"/>
    <property type="project" value="UniProtKB-KW"/>
</dbReference>
<protein>
    <recommendedName>
        <fullName evidence="3">CCHC-type domain-containing protein</fullName>
    </recommendedName>
</protein>
<dbReference type="Proteomes" id="UP000324091">
    <property type="component" value="Unassembled WGS sequence"/>
</dbReference>
<feature type="non-terminal residue" evidence="4">
    <location>
        <position position="1"/>
    </location>
</feature>
<accession>A0A5C6MJ71</accession>
<dbReference type="SUPFAM" id="SSF57756">
    <property type="entry name" value="Retrovirus zinc finger-like domains"/>
    <property type="match status" value="1"/>
</dbReference>
<dbReference type="PROSITE" id="PS50158">
    <property type="entry name" value="ZF_CCHC"/>
    <property type="match status" value="1"/>
</dbReference>
<reference evidence="4 5" key="1">
    <citation type="submission" date="2019-04" db="EMBL/GenBank/DDBJ databases">
        <title>Chromosome genome assembly for Takifugu flavidus.</title>
        <authorList>
            <person name="Xiao S."/>
        </authorList>
    </citation>
    <scope>NUCLEOTIDE SEQUENCE [LARGE SCALE GENOMIC DNA]</scope>
    <source>
        <strain evidence="4">HTHZ2018</strain>
        <tissue evidence="4">Muscle</tissue>
    </source>
</reference>
<evidence type="ECO:0000259" key="3">
    <source>
        <dbReference type="PROSITE" id="PS50158"/>
    </source>
</evidence>
<dbReference type="Gene3D" id="4.10.60.10">
    <property type="entry name" value="Zinc finger, CCHC-type"/>
    <property type="match status" value="1"/>
</dbReference>